<name>A0A6J4UQN8_9BACT</name>
<keyword evidence="8" id="KW-0963">Cytoplasm</keyword>
<keyword evidence="4 8" id="KW-0067">ATP-binding</keyword>
<dbReference type="Gene3D" id="3.40.50.620">
    <property type="entry name" value="HUPs"/>
    <property type="match status" value="1"/>
</dbReference>
<feature type="binding site" evidence="8">
    <location>
        <begin position="34"/>
        <end position="35"/>
    </location>
    <ligand>
        <name>ATP</name>
        <dbReference type="ChEBI" id="CHEBI:30616"/>
    </ligand>
</feature>
<sequence>MSTATMTAPATATATKAKPRVFSGIQPSGALHLGNYLGAIKRWVAEQDQNDNSFCIVDLHAITVPQDAAALHEATRELAAVFFASGLDPDRVSVFVQSHVSAHAELAWILNCFTPMGWLERMTQFKDKAAREGTERASTGLFAYPALMAADILLYDTDLVPVGDDQKQHIELTRDVAERMNTRYGKDLFVLPRPHISTTGARIMSLAEPTRKMSKSEPEGSLELLAPTDVNRRKIMRAVTDSGREIRFDESRPGLFNLLEMYQLLSGQAREEIEQEFAGKGYGDLKKALAERVIETLRPIQERYNELRANPDHLEALIRRGADRIAPRAQATLKRVQTAVGLG</sequence>
<dbReference type="EC" id="6.1.1.2" evidence="8"/>
<dbReference type="SUPFAM" id="SSF52374">
    <property type="entry name" value="Nucleotidylyl transferase"/>
    <property type="match status" value="1"/>
</dbReference>
<feature type="binding site" evidence="8">
    <location>
        <begin position="212"/>
        <end position="216"/>
    </location>
    <ligand>
        <name>ATP</name>
        <dbReference type="ChEBI" id="CHEBI:30616"/>
    </ligand>
</feature>
<dbReference type="AlphaFoldDB" id="A0A6J4UQN8"/>
<evidence type="ECO:0000256" key="1">
    <source>
        <dbReference type="ARBA" id="ARBA00005594"/>
    </source>
</evidence>
<dbReference type="GO" id="GO:0005829">
    <property type="term" value="C:cytosol"/>
    <property type="evidence" value="ECO:0007669"/>
    <property type="project" value="TreeGrafter"/>
</dbReference>
<comment type="function">
    <text evidence="8">Catalyzes the attachment of tryptophan to tRNA(Trp).</text>
</comment>
<dbReference type="PANTHER" id="PTHR43766:SF1">
    <property type="entry name" value="TRYPTOPHAN--TRNA LIGASE, MITOCHONDRIAL"/>
    <property type="match status" value="1"/>
</dbReference>
<evidence type="ECO:0000256" key="6">
    <source>
        <dbReference type="ARBA" id="ARBA00023146"/>
    </source>
</evidence>
<feature type="short sequence motif" description="'KMSKS' region" evidence="8">
    <location>
        <begin position="212"/>
        <end position="216"/>
    </location>
</feature>
<dbReference type="HAMAP" id="MF_00140_B">
    <property type="entry name" value="Trp_tRNA_synth_B"/>
    <property type="match status" value="1"/>
</dbReference>
<comment type="catalytic activity">
    <reaction evidence="7 8">
        <text>tRNA(Trp) + L-tryptophan + ATP = L-tryptophyl-tRNA(Trp) + AMP + diphosphate + H(+)</text>
        <dbReference type="Rhea" id="RHEA:24080"/>
        <dbReference type="Rhea" id="RHEA-COMP:9671"/>
        <dbReference type="Rhea" id="RHEA-COMP:9705"/>
        <dbReference type="ChEBI" id="CHEBI:15378"/>
        <dbReference type="ChEBI" id="CHEBI:30616"/>
        <dbReference type="ChEBI" id="CHEBI:33019"/>
        <dbReference type="ChEBI" id="CHEBI:57912"/>
        <dbReference type="ChEBI" id="CHEBI:78442"/>
        <dbReference type="ChEBI" id="CHEBI:78535"/>
        <dbReference type="ChEBI" id="CHEBI:456215"/>
        <dbReference type="EC" id="6.1.1.2"/>
    </reaction>
</comment>
<evidence type="ECO:0000256" key="7">
    <source>
        <dbReference type="ARBA" id="ARBA00049929"/>
    </source>
</evidence>
<evidence type="ECO:0000256" key="8">
    <source>
        <dbReference type="HAMAP-Rule" id="MF_00140"/>
    </source>
</evidence>
<keyword evidence="3 8" id="KW-0547">Nucleotide-binding</keyword>
<comment type="similarity">
    <text evidence="1 8 9">Belongs to the class-I aminoacyl-tRNA synthetase family.</text>
</comment>
<dbReference type="InterPro" id="IPR024109">
    <property type="entry name" value="Trp-tRNA-ligase_bac-type"/>
</dbReference>
<dbReference type="InterPro" id="IPR001412">
    <property type="entry name" value="aa-tRNA-synth_I_CS"/>
</dbReference>
<dbReference type="Gene3D" id="1.10.240.10">
    <property type="entry name" value="Tyrosyl-Transfer RNA Synthetase"/>
    <property type="match status" value="1"/>
</dbReference>
<gene>
    <name evidence="8" type="primary">trpS</name>
    <name evidence="10" type="ORF">AVDCRST_MAG18-648</name>
</gene>
<keyword evidence="6 8" id="KW-0030">Aminoacyl-tRNA synthetase</keyword>
<protein>
    <recommendedName>
        <fullName evidence="8">Tryptophan--tRNA ligase</fullName>
        <ecNumber evidence="8">6.1.1.2</ecNumber>
    </recommendedName>
    <alternativeName>
        <fullName evidence="8">Tryptophanyl-tRNA synthetase</fullName>
        <shortName evidence="8">TrpRS</shortName>
    </alternativeName>
</protein>
<dbReference type="InterPro" id="IPR014729">
    <property type="entry name" value="Rossmann-like_a/b/a_fold"/>
</dbReference>
<dbReference type="EMBL" id="CADCWN010000049">
    <property type="protein sequence ID" value="CAA9555557.1"/>
    <property type="molecule type" value="Genomic_DNA"/>
</dbReference>
<dbReference type="PRINTS" id="PR01039">
    <property type="entry name" value="TRNASYNTHTRP"/>
</dbReference>
<evidence type="ECO:0000313" key="10">
    <source>
        <dbReference type="EMBL" id="CAA9555557.1"/>
    </source>
</evidence>
<dbReference type="PROSITE" id="PS00178">
    <property type="entry name" value="AA_TRNA_LIGASE_I"/>
    <property type="match status" value="1"/>
</dbReference>
<feature type="binding site" evidence="8">
    <location>
        <begin position="163"/>
        <end position="165"/>
    </location>
    <ligand>
        <name>ATP</name>
        <dbReference type="ChEBI" id="CHEBI:30616"/>
    </ligand>
</feature>
<reference evidence="10" key="1">
    <citation type="submission" date="2020-02" db="EMBL/GenBank/DDBJ databases">
        <authorList>
            <person name="Meier V. D."/>
        </authorList>
    </citation>
    <scope>NUCLEOTIDE SEQUENCE</scope>
    <source>
        <strain evidence="10">AVDCRST_MAG18</strain>
    </source>
</reference>
<dbReference type="CDD" id="cd00806">
    <property type="entry name" value="TrpRS_core"/>
    <property type="match status" value="1"/>
</dbReference>
<proteinExistence type="inferred from homology"/>
<organism evidence="10">
    <name type="scientific">uncultured Thermomicrobiales bacterium</name>
    <dbReference type="NCBI Taxonomy" id="1645740"/>
    <lineage>
        <taxon>Bacteria</taxon>
        <taxon>Pseudomonadati</taxon>
        <taxon>Thermomicrobiota</taxon>
        <taxon>Thermomicrobia</taxon>
        <taxon>Thermomicrobiales</taxon>
        <taxon>environmental samples</taxon>
    </lineage>
</organism>
<comment type="subcellular location">
    <subcellularLocation>
        <location evidence="8">Cytoplasm</location>
    </subcellularLocation>
</comment>
<dbReference type="GO" id="GO:0004830">
    <property type="term" value="F:tryptophan-tRNA ligase activity"/>
    <property type="evidence" value="ECO:0007669"/>
    <property type="project" value="UniProtKB-UniRule"/>
</dbReference>
<accession>A0A6J4UQN8</accession>
<evidence type="ECO:0000256" key="9">
    <source>
        <dbReference type="RuleBase" id="RU363036"/>
    </source>
</evidence>
<feature type="short sequence motif" description="'HIGH' region" evidence="8">
    <location>
        <begin position="27"/>
        <end position="35"/>
    </location>
</feature>
<feature type="binding site" evidence="8">
    <location>
        <begin position="26"/>
        <end position="28"/>
    </location>
    <ligand>
        <name>ATP</name>
        <dbReference type="ChEBI" id="CHEBI:30616"/>
    </ligand>
</feature>
<dbReference type="NCBIfam" id="TIGR00233">
    <property type="entry name" value="trpS"/>
    <property type="match status" value="1"/>
</dbReference>
<comment type="subunit">
    <text evidence="8">Homodimer.</text>
</comment>
<dbReference type="InterPro" id="IPR002306">
    <property type="entry name" value="Trp-tRNA-ligase"/>
</dbReference>
<keyword evidence="2 8" id="KW-0436">Ligase</keyword>
<evidence type="ECO:0000256" key="3">
    <source>
        <dbReference type="ARBA" id="ARBA00022741"/>
    </source>
</evidence>
<feature type="binding site" evidence="8">
    <location>
        <position position="203"/>
    </location>
    <ligand>
        <name>ATP</name>
        <dbReference type="ChEBI" id="CHEBI:30616"/>
    </ligand>
</feature>
<dbReference type="Pfam" id="PF00579">
    <property type="entry name" value="tRNA-synt_1b"/>
    <property type="match status" value="1"/>
</dbReference>
<dbReference type="GO" id="GO:0006436">
    <property type="term" value="P:tryptophanyl-tRNA aminoacylation"/>
    <property type="evidence" value="ECO:0007669"/>
    <property type="project" value="UniProtKB-UniRule"/>
</dbReference>
<evidence type="ECO:0000256" key="2">
    <source>
        <dbReference type="ARBA" id="ARBA00022598"/>
    </source>
</evidence>
<dbReference type="GO" id="GO:0005524">
    <property type="term" value="F:ATP binding"/>
    <property type="evidence" value="ECO:0007669"/>
    <property type="project" value="UniProtKB-UniRule"/>
</dbReference>
<feature type="binding site" evidence="8">
    <location>
        <position position="151"/>
    </location>
    <ligand>
        <name>L-tryptophan</name>
        <dbReference type="ChEBI" id="CHEBI:57912"/>
    </ligand>
</feature>
<evidence type="ECO:0000256" key="4">
    <source>
        <dbReference type="ARBA" id="ARBA00022840"/>
    </source>
</evidence>
<dbReference type="InterPro" id="IPR050203">
    <property type="entry name" value="Trp-tRNA_synthetase"/>
</dbReference>
<dbReference type="InterPro" id="IPR002305">
    <property type="entry name" value="aa-tRNA-synth_Ic"/>
</dbReference>
<evidence type="ECO:0000256" key="5">
    <source>
        <dbReference type="ARBA" id="ARBA00022917"/>
    </source>
</evidence>
<keyword evidence="5 8" id="KW-0648">Protein biosynthesis</keyword>
<dbReference type="PANTHER" id="PTHR43766">
    <property type="entry name" value="TRYPTOPHAN--TRNA LIGASE, MITOCHONDRIAL"/>
    <property type="match status" value="1"/>
</dbReference>